<protein>
    <submittedName>
        <fullName evidence="10">Formate hydrogenlyase subunit 3/Multisubunit Na+/H+ antiporter, MnhD subunit</fullName>
    </submittedName>
</protein>
<evidence type="ECO:0000256" key="5">
    <source>
        <dbReference type="ARBA" id="ARBA00023002"/>
    </source>
</evidence>
<dbReference type="GO" id="GO:0008137">
    <property type="term" value="F:NADH dehydrogenase (ubiquinone) activity"/>
    <property type="evidence" value="ECO:0007669"/>
    <property type="project" value="InterPro"/>
</dbReference>
<evidence type="ECO:0000256" key="7">
    <source>
        <dbReference type="RuleBase" id="RU000320"/>
    </source>
</evidence>
<feature type="transmembrane region" description="Helical" evidence="8">
    <location>
        <begin position="28"/>
        <end position="49"/>
    </location>
</feature>
<dbReference type="RefSeq" id="WP_085934688.1">
    <property type="nucleotide sequence ID" value="NZ_FUWJ01000002.1"/>
</dbReference>
<dbReference type="Proteomes" id="UP000190092">
    <property type="component" value="Unassembled WGS sequence"/>
</dbReference>
<name>A0A1T4PYD1_9HYPH</name>
<evidence type="ECO:0000256" key="2">
    <source>
        <dbReference type="ARBA" id="ARBA00022475"/>
    </source>
</evidence>
<feature type="transmembrane region" description="Helical" evidence="8">
    <location>
        <begin position="527"/>
        <end position="545"/>
    </location>
</feature>
<feature type="transmembrane region" description="Helical" evidence="8">
    <location>
        <begin position="75"/>
        <end position="95"/>
    </location>
</feature>
<evidence type="ECO:0000256" key="3">
    <source>
        <dbReference type="ARBA" id="ARBA00022692"/>
    </source>
</evidence>
<comment type="subcellular location">
    <subcellularLocation>
        <location evidence="1">Cell membrane</location>
        <topology evidence="1">Multi-pass membrane protein</topology>
    </subcellularLocation>
    <subcellularLocation>
        <location evidence="7">Membrane</location>
        <topology evidence="7">Multi-pass membrane protein</topology>
    </subcellularLocation>
</comment>
<keyword evidence="4 8" id="KW-1133">Transmembrane helix</keyword>
<reference evidence="11" key="1">
    <citation type="submission" date="2017-02" db="EMBL/GenBank/DDBJ databases">
        <authorList>
            <person name="Varghese N."/>
            <person name="Submissions S."/>
        </authorList>
    </citation>
    <scope>NUCLEOTIDE SEQUENCE [LARGE SCALE GENOMIC DNA]</scope>
    <source>
        <strain evidence="11">ATCC 27094</strain>
    </source>
</reference>
<dbReference type="InterPro" id="IPR003918">
    <property type="entry name" value="NADH_UbQ_OxRdtase"/>
</dbReference>
<feature type="transmembrane region" description="Helical" evidence="8">
    <location>
        <begin position="423"/>
        <end position="448"/>
    </location>
</feature>
<feature type="transmembrane region" description="Helical" evidence="8">
    <location>
        <begin position="200"/>
        <end position="224"/>
    </location>
</feature>
<evidence type="ECO:0000256" key="8">
    <source>
        <dbReference type="SAM" id="Phobius"/>
    </source>
</evidence>
<keyword evidence="3 7" id="KW-0812">Transmembrane</keyword>
<dbReference type="InterPro" id="IPR001750">
    <property type="entry name" value="ND/Mrp_TM"/>
</dbReference>
<keyword evidence="5" id="KW-0560">Oxidoreductase</keyword>
<dbReference type="GO" id="GO:0005886">
    <property type="term" value="C:plasma membrane"/>
    <property type="evidence" value="ECO:0007669"/>
    <property type="project" value="UniProtKB-SubCell"/>
</dbReference>
<feature type="transmembrane region" description="Helical" evidence="8">
    <location>
        <begin position="159"/>
        <end position="180"/>
    </location>
</feature>
<feature type="transmembrane region" description="Helical" evidence="8">
    <location>
        <begin position="265"/>
        <end position="288"/>
    </location>
</feature>
<dbReference type="GO" id="GO:0016829">
    <property type="term" value="F:lyase activity"/>
    <property type="evidence" value="ECO:0007669"/>
    <property type="project" value="UniProtKB-KW"/>
</dbReference>
<dbReference type="PANTHER" id="PTHR42682:SF3">
    <property type="entry name" value="FORMATE HYDROGENLYASE SUBUNIT 3-RELATED"/>
    <property type="match status" value="1"/>
</dbReference>
<dbReference type="GO" id="GO:0016491">
    <property type="term" value="F:oxidoreductase activity"/>
    <property type="evidence" value="ECO:0007669"/>
    <property type="project" value="UniProtKB-KW"/>
</dbReference>
<keyword evidence="2" id="KW-1003">Cell membrane</keyword>
<feature type="transmembrane region" description="Helical" evidence="8">
    <location>
        <begin position="647"/>
        <end position="665"/>
    </location>
</feature>
<dbReference type="Pfam" id="PF00361">
    <property type="entry name" value="Proton_antipo_M"/>
    <property type="match status" value="1"/>
</dbReference>
<feature type="transmembrane region" description="Helical" evidence="8">
    <location>
        <begin position="295"/>
        <end position="317"/>
    </location>
</feature>
<keyword evidence="10" id="KW-0456">Lyase</keyword>
<feature type="domain" description="NADH:quinone oxidoreductase/Mrp antiporter transmembrane" evidence="9">
    <location>
        <begin position="124"/>
        <end position="415"/>
    </location>
</feature>
<feature type="transmembrane region" description="Helical" evidence="8">
    <location>
        <begin position="468"/>
        <end position="495"/>
    </location>
</feature>
<feature type="transmembrane region" description="Helical" evidence="8">
    <location>
        <begin position="337"/>
        <end position="357"/>
    </location>
</feature>
<keyword evidence="6 8" id="KW-0472">Membrane</keyword>
<evidence type="ECO:0000313" key="10">
    <source>
        <dbReference type="EMBL" id="SJZ95978.1"/>
    </source>
</evidence>
<evidence type="ECO:0000256" key="6">
    <source>
        <dbReference type="ARBA" id="ARBA00023136"/>
    </source>
</evidence>
<keyword evidence="11" id="KW-1185">Reference proteome</keyword>
<accession>A0A1T4PYD1</accession>
<dbReference type="PRINTS" id="PR01437">
    <property type="entry name" value="NUOXDRDTASE4"/>
</dbReference>
<dbReference type="AlphaFoldDB" id="A0A1T4PYD1"/>
<feature type="transmembrane region" description="Helical" evidence="8">
    <location>
        <begin position="378"/>
        <end position="403"/>
    </location>
</feature>
<dbReference type="PANTHER" id="PTHR42682">
    <property type="entry name" value="HYDROGENASE-4 COMPONENT F"/>
    <property type="match status" value="1"/>
</dbReference>
<evidence type="ECO:0000256" key="4">
    <source>
        <dbReference type="ARBA" id="ARBA00022989"/>
    </source>
</evidence>
<proteinExistence type="predicted"/>
<organism evidence="10 11">
    <name type="scientific">Enhydrobacter aerosaccus</name>
    <dbReference type="NCBI Taxonomy" id="225324"/>
    <lineage>
        <taxon>Bacteria</taxon>
        <taxon>Pseudomonadati</taxon>
        <taxon>Pseudomonadota</taxon>
        <taxon>Alphaproteobacteria</taxon>
        <taxon>Hyphomicrobiales</taxon>
        <taxon>Enhydrobacter</taxon>
    </lineage>
</organism>
<dbReference type="InterPro" id="IPR052175">
    <property type="entry name" value="ComplexI-like_HydComp"/>
</dbReference>
<sequence length="666" mass="69587">MYLQGAALGALVVAAALAAGLRGTVLAIVYPVAAVAAVVMGVVDLGVLLQGGQLAARLPIGLPTIGGFHLRLDPLSAFFGVVINGGVLAASLYGMGLDRAKDLTPRVEPLFPLFAAAMNLVLLADDAYAFLLSWELMSLASWALVVARHTSVENRRAGHLYLVMAAIGTTALIFAFGGLAGPAGGYAFDTIRAHAPAPMVAVLVLTAALIGCGSKGGLVPLHAWLPLAHPAAPSHVSALMSGVMTKVAIYGFVRITFDLLGPAAWWWALPPIVLGAITAVLGLLYAVFDRDLKRVLAYSTVENVGLIFVALGLALAFRANNQNAAAAVAMAAALLHVLNHSWFKSLLFLGAGAVLHATGRRDLDGLGGLIHRMPRTAVFFLIGALAISALPPLNGFVSEWLLFQSVLAAPAMPQITLNFASPAIGAMLALAAALAAACFVRVYGIAFLGRPRSAEAAHAHEVSLPQQIAMGGLALLCILGGLFGSVIVLGLAPVLTTLVGSGLPNAGTGPTPFSLIAFDAARSIYDAPIIALFVAIASLTTLVVVHRLSERRTRRGPAWDCGFPDPSAATQYTASSFAQPLRRVYGAVAFSARETVVMPPPGDTRPARFSVTLVDFVWTTLYVMPGRAVLRLSERLNALQFLSIRRYLVLMFAALVILLSIATVMT</sequence>
<dbReference type="OrthoDB" id="9811798at2"/>
<dbReference type="STRING" id="225324.SAMN02745126_03059"/>
<evidence type="ECO:0000259" key="9">
    <source>
        <dbReference type="Pfam" id="PF00361"/>
    </source>
</evidence>
<dbReference type="EMBL" id="FUWJ01000002">
    <property type="protein sequence ID" value="SJZ95978.1"/>
    <property type="molecule type" value="Genomic_DNA"/>
</dbReference>
<gene>
    <name evidence="10" type="ORF">SAMN02745126_03059</name>
</gene>
<dbReference type="GO" id="GO:0042773">
    <property type="term" value="P:ATP synthesis coupled electron transport"/>
    <property type="evidence" value="ECO:0007669"/>
    <property type="project" value="InterPro"/>
</dbReference>
<feature type="transmembrane region" description="Helical" evidence="8">
    <location>
        <begin position="236"/>
        <end position="253"/>
    </location>
</feature>
<dbReference type="NCBIfam" id="NF005086">
    <property type="entry name" value="PRK06521.1"/>
    <property type="match status" value="1"/>
</dbReference>
<evidence type="ECO:0000313" key="11">
    <source>
        <dbReference type="Proteomes" id="UP000190092"/>
    </source>
</evidence>
<evidence type="ECO:0000256" key="1">
    <source>
        <dbReference type="ARBA" id="ARBA00004651"/>
    </source>
</evidence>